<dbReference type="SUPFAM" id="SSF53187">
    <property type="entry name" value="Zn-dependent exopeptidases"/>
    <property type="match status" value="1"/>
</dbReference>
<evidence type="ECO:0000313" key="2">
    <source>
        <dbReference type="EMBL" id="PTL39209.1"/>
    </source>
</evidence>
<sequence>MWIRSGKQKPVYTTGGTASERTRSKIPAACPASERRPAVNNKKIPVLISVPHGGTVIPERFRDRLLLTAEDIVLDSDTWTQYVYDFEGKMESFEVMQAARIVVDANRDPTDRPPENSDGVVKTVTVNGKKVWDRDLTEDETDSLIHEYWEPFHRRLLEAVSRSEVKFAIDCHSMLDKGPARGKPEWEKRPAFCISNRGTAGGESGEEVVTAPPYLMRKLQILLEEVFADQPADGLPLVMINEPFRGGFITRSLGARSDIPWIQLEINRRLYLPKHAGIQPDEEDLSRMQLFRDRFYEVFTRLAAEDTMAPEDEKSIS</sequence>
<reference evidence="2 3" key="1">
    <citation type="submission" date="2018-03" db="EMBL/GenBank/DDBJ databases">
        <title>Alkalicoccus saliphilus sp. nov., isolated from a mineral pool.</title>
        <authorList>
            <person name="Zhao B."/>
        </authorList>
    </citation>
    <scope>NUCLEOTIDE SEQUENCE [LARGE SCALE GENOMIC DNA]</scope>
    <source>
        <strain evidence="2 3">6AG</strain>
    </source>
</reference>
<dbReference type="AlphaFoldDB" id="A0A2T4U723"/>
<organism evidence="2 3">
    <name type="scientific">Alkalicoccus saliphilus</name>
    <dbReference type="NCBI Taxonomy" id="200989"/>
    <lineage>
        <taxon>Bacteria</taxon>
        <taxon>Bacillati</taxon>
        <taxon>Bacillota</taxon>
        <taxon>Bacilli</taxon>
        <taxon>Bacillales</taxon>
        <taxon>Bacillaceae</taxon>
        <taxon>Alkalicoccus</taxon>
    </lineage>
</organism>
<keyword evidence="3" id="KW-1185">Reference proteome</keyword>
<proteinExistence type="predicted"/>
<keyword evidence="2" id="KW-0378">Hydrolase</keyword>
<feature type="region of interest" description="Disordered" evidence="1">
    <location>
        <begin position="1"/>
        <end position="21"/>
    </location>
</feature>
<evidence type="ECO:0000313" key="3">
    <source>
        <dbReference type="Proteomes" id="UP000240509"/>
    </source>
</evidence>
<dbReference type="Pfam" id="PF05013">
    <property type="entry name" value="FGase"/>
    <property type="match status" value="1"/>
</dbReference>
<comment type="caution">
    <text evidence="2">The sequence shown here is derived from an EMBL/GenBank/DDBJ whole genome shotgun (WGS) entry which is preliminary data.</text>
</comment>
<dbReference type="Gene3D" id="3.40.630.40">
    <property type="entry name" value="Zn-dependent exopeptidases"/>
    <property type="match status" value="1"/>
</dbReference>
<evidence type="ECO:0000256" key="1">
    <source>
        <dbReference type="SAM" id="MobiDB-lite"/>
    </source>
</evidence>
<gene>
    <name evidence="2" type="ORF">C6Y45_07395</name>
</gene>
<dbReference type="InterPro" id="IPR007709">
    <property type="entry name" value="N-FG_amidohydro"/>
</dbReference>
<name>A0A2T4U723_9BACI</name>
<dbReference type="EMBL" id="PZJJ01000009">
    <property type="protein sequence ID" value="PTL39209.1"/>
    <property type="molecule type" value="Genomic_DNA"/>
</dbReference>
<dbReference type="GO" id="GO:0016787">
    <property type="term" value="F:hydrolase activity"/>
    <property type="evidence" value="ECO:0007669"/>
    <property type="project" value="UniProtKB-KW"/>
</dbReference>
<protein>
    <submittedName>
        <fullName evidence="2">N-formylglutamate amidohydrolase</fullName>
    </submittedName>
</protein>
<dbReference type="Proteomes" id="UP000240509">
    <property type="component" value="Unassembled WGS sequence"/>
</dbReference>
<accession>A0A2T4U723</accession>